<gene>
    <name evidence="2" type="ordered locus">PHZ_c1371</name>
</gene>
<evidence type="ECO:0000313" key="2">
    <source>
        <dbReference type="EMBL" id="ACG77785.1"/>
    </source>
</evidence>
<feature type="transmembrane region" description="Helical" evidence="1">
    <location>
        <begin position="66"/>
        <end position="87"/>
    </location>
</feature>
<dbReference type="EMBL" id="CP000747">
    <property type="protein sequence ID" value="ACG77785.1"/>
    <property type="molecule type" value="Genomic_DNA"/>
</dbReference>
<dbReference type="AlphaFoldDB" id="B4R9M1"/>
<evidence type="ECO:0000256" key="1">
    <source>
        <dbReference type="SAM" id="Phobius"/>
    </source>
</evidence>
<keyword evidence="1" id="KW-0472">Membrane</keyword>
<keyword evidence="3" id="KW-1185">Reference proteome</keyword>
<reference evidence="2 3" key="1">
    <citation type="journal article" date="2008" name="BMC Genomics">
        <title>Complete genome of Phenylobacterium zucineum - a novel facultative intracellular bacterium isolated from human erythroleukemia cell line K562.</title>
        <authorList>
            <person name="Luo Y."/>
            <person name="Xu X."/>
            <person name="Ding Z."/>
            <person name="Liu Z."/>
            <person name="Zhang B."/>
            <person name="Yan Z."/>
            <person name="Sun J."/>
            <person name="Hu S."/>
            <person name="Hu X."/>
        </authorList>
    </citation>
    <scope>NUCLEOTIDE SEQUENCE [LARGE SCALE GENOMIC DNA]</scope>
    <source>
        <strain evidence="2 3">HLK1</strain>
    </source>
</reference>
<keyword evidence="1" id="KW-1133">Transmembrane helix</keyword>
<accession>B4R9M1</accession>
<organism evidence="2 3">
    <name type="scientific">Phenylobacterium zucineum (strain HLK1)</name>
    <dbReference type="NCBI Taxonomy" id="450851"/>
    <lineage>
        <taxon>Bacteria</taxon>
        <taxon>Pseudomonadati</taxon>
        <taxon>Pseudomonadota</taxon>
        <taxon>Alphaproteobacteria</taxon>
        <taxon>Caulobacterales</taxon>
        <taxon>Caulobacteraceae</taxon>
        <taxon>Phenylobacterium</taxon>
    </lineage>
</organism>
<evidence type="ECO:0000313" key="3">
    <source>
        <dbReference type="Proteomes" id="UP000001868"/>
    </source>
</evidence>
<keyword evidence="1" id="KW-0812">Transmembrane</keyword>
<dbReference type="KEGG" id="pzu:PHZ_c1371"/>
<proteinExistence type="predicted"/>
<protein>
    <submittedName>
        <fullName evidence="2">Uncharacterized protein</fullName>
    </submittedName>
</protein>
<dbReference type="STRING" id="450851.PHZ_c1371"/>
<name>B4R9M1_PHEZH</name>
<dbReference type="eggNOG" id="ENOG50347C8">
    <property type="taxonomic scope" value="Bacteria"/>
</dbReference>
<dbReference type="HOGENOM" id="CLU_1426800_0_0_5"/>
<sequence length="190" mass="20476">MDPPRLRRRQRRRLVGRLHPQVLIPKSWDDRALPGDGEGFVLTRRPWPPTLPQKTQGEVRPLGQAFFIQLAASGAAITLLVALAAWAKIARPSAPLDDAKARALFADEFPERSLEAVWVASDGAGALAKSGGLALVICRLGDGYVARQLPWAQALSASFRDGRLSVDLADVAAPRAVIALPAWPPKELAA</sequence>
<dbReference type="Proteomes" id="UP000001868">
    <property type="component" value="Chromosome"/>
</dbReference>